<evidence type="ECO:0000313" key="2">
    <source>
        <dbReference type="Proteomes" id="UP000814033"/>
    </source>
</evidence>
<dbReference type="Proteomes" id="UP000814033">
    <property type="component" value="Unassembled WGS sequence"/>
</dbReference>
<gene>
    <name evidence="1" type="ORF">FA95DRAFT_813229</name>
</gene>
<reference evidence="1" key="2">
    <citation type="journal article" date="2022" name="New Phytol.">
        <title>Evolutionary transition to the ectomycorrhizal habit in the genomes of a hyperdiverse lineage of mushroom-forming fungi.</title>
        <authorList>
            <person name="Looney B."/>
            <person name="Miyauchi S."/>
            <person name="Morin E."/>
            <person name="Drula E."/>
            <person name="Courty P.E."/>
            <person name="Kohler A."/>
            <person name="Kuo A."/>
            <person name="LaButti K."/>
            <person name="Pangilinan J."/>
            <person name="Lipzen A."/>
            <person name="Riley R."/>
            <person name="Andreopoulos W."/>
            <person name="He G."/>
            <person name="Johnson J."/>
            <person name="Nolan M."/>
            <person name="Tritt A."/>
            <person name="Barry K.W."/>
            <person name="Grigoriev I.V."/>
            <person name="Nagy L.G."/>
            <person name="Hibbett D."/>
            <person name="Henrissat B."/>
            <person name="Matheny P.B."/>
            <person name="Labbe J."/>
            <person name="Martin F.M."/>
        </authorList>
    </citation>
    <scope>NUCLEOTIDE SEQUENCE</scope>
    <source>
        <strain evidence="1">FP105234-sp</strain>
    </source>
</reference>
<keyword evidence="2" id="KW-1185">Reference proteome</keyword>
<accession>A0ACB8R9P1</accession>
<reference evidence="1" key="1">
    <citation type="submission" date="2021-02" db="EMBL/GenBank/DDBJ databases">
        <authorList>
            <consortium name="DOE Joint Genome Institute"/>
            <person name="Ahrendt S."/>
            <person name="Looney B.P."/>
            <person name="Miyauchi S."/>
            <person name="Morin E."/>
            <person name="Drula E."/>
            <person name="Courty P.E."/>
            <person name="Chicoki N."/>
            <person name="Fauchery L."/>
            <person name="Kohler A."/>
            <person name="Kuo A."/>
            <person name="Labutti K."/>
            <person name="Pangilinan J."/>
            <person name="Lipzen A."/>
            <person name="Riley R."/>
            <person name="Andreopoulos W."/>
            <person name="He G."/>
            <person name="Johnson J."/>
            <person name="Barry K.W."/>
            <person name="Grigoriev I.V."/>
            <person name="Nagy L."/>
            <person name="Hibbett D."/>
            <person name="Henrissat B."/>
            <person name="Matheny P.B."/>
            <person name="Labbe J."/>
            <person name="Martin F."/>
        </authorList>
    </citation>
    <scope>NUCLEOTIDE SEQUENCE</scope>
    <source>
        <strain evidence="1">FP105234-sp</strain>
    </source>
</reference>
<proteinExistence type="predicted"/>
<dbReference type="EMBL" id="MU276166">
    <property type="protein sequence ID" value="KAI0040799.1"/>
    <property type="molecule type" value="Genomic_DNA"/>
</dbReference>
<sequence length="157" mass="17704">MEIKLPNGTKIHPIGSSNGRAPFPFVSIDDAISDLPRFDWRSPRHTPFPADHESISTVVCDQTEPYVGLPENTPYHSKPKTTFQEYCRNGSSRAGPPQHFTRPLKCATVDRVISIPLQARADYHSLKQEQWEWQFSHPTSAVAKGAYKSSMCFLGLY</sequence>
<name>A0ACB8R9P1_9AGAM</name>
<evidence type="ECO:0000313" key="1">
    <source>
        <dbReference type="EMBL" id="KAI0040799.1"/>
    </source>
</evidence>
<comment type="caution">
    <text evidence="1">The sequence shown here is derived from an EMBL/GenBank/DDBJ whole genome shotgun (WGS) entry which is preliminary data.</text>
</comment>
<organism evidence="1 2">
    <name type="scientific">Auriscalpium vulgare</name>
    <dbReference type="NCBI Taxonomy" id="40419"/>
    <lineage>
        <taxon>Eukaryota</taxon>
        <taxon>Fungi</taxon>
        <taxon>Dikarya</taxon>
        <taxon>Basidiomycota</taxon>
        <taxon>Agaricomycotina</taxon>
        <taxon>Agaricomycetes</taxon>
        <taxon>Russulales</taxon>
        <taxon>Auriscalpiaceae</taxon>
        <taxon>Auriscalpium</taxon>
    </lineage>
</organism>
<protein>
    <submittedName>
        <fullName evidence="1">Uncharacterized protein</fullName>
    </submittedName>
</protein>